<keyword evidence="2" id="KW-1185">Reference proteome</keyword>
<accession>A0ABD2I8C7</accession>
<sequence length="134" mass="14980">MQRCLSNGLLRRSGRNAATRSKAIPGHTVFSAGRFIAMAPRMEAVVNVENFGDRLQFLDNAPANFINLINDHVWDVDQHNRYSMKRVYEFLKEMEEDNGHLGGNNGTTDDNGGQSTVINALIGRTNFREGNINV</sequence>
<name>A0ABD2I8C7_HETSC</name>
<dbReference type="Proteomes" id="UP001620645">
    <property type="component" value="Unassembled WGS sequence"/>
</dbReference>
<dbReference type="AlphaFoldDB" id="A0ABD2I8C7"/>
<gene>
    <name evidence="1" type="ORF">niasHS_016619</name>
</gene>
<evidence type="ECO:0000313" key="1">
    <source>
        <dbReference type="EMBL" id="KAL3073780.1"/>
    </source>
</evidence>
<protein>
    <submittedName>
        <fullName evidence="1">Uncharacterized protein</fullName>
    </submittedName>
</protein>
<proteinExistence type="predicted"/>
<dbReference type="EMBL" id="JBICCN010000360">
    <property type="protein sequence ID" value="KAL3073780.1"/>
    <property type="molecule type" value="Genomic_DNA"/>
</dbReference>
<reference evidence="1 2" key="1">
    <citation type="submission" date="2024-10" db="EMBL/GenBank/DDBJ databases">
        <authorList>
            <person name="Kim D."/>
        </authorList>
    </citation>
    <scope>NUCLEOTIDE SEQUENCE [LARGE SCALE GENOMIC DNA]</scope>
    <source>
        <strain evidence="1">Taebaek</strain>
    </source>
</reference>
<comment type="caution">
    <text evidence="1">The sequence shown here is derived from an EMBL/GenBank/DDBJ whole genome shotgun (WGS) entry which is preliminary data.</text>
</comment>
<evidence type="ECO:0000313" key="2">
    <source>
        <dbReference type="Proteomes" id="UP001620645"/>
    </source>
</evidence>
<organism evidence="1 2">
    <name type="scientific">Heterodera schachtii</name>
    <name type="common">Sugarbeet cyst nematode worm</name>
    <name type="synonym">Tylenchus schachtii</name>
    <dbReference type="NCBI Taxonomy" id="97005"/>
    <lineage>
        <taxon>Eukaryota</taxon>
        <taxon>Metazoa</taxon>
        <taxon>Ecdysozoa</taxon>
        <taxon>Nematoda</taxon>
        <taxon>Chromadorea</taxon>
        <taxon>Rhabditida</taxon>
        <taxon>Tylenchina</taxon>
        <taxon>Tylenchomorpha</taxon>
        <taxon>Tylenchoidea</taxon>
        <taxon>Heteroderidae</taxon>
        <taxon>Heteroderinae</taxon>
        <taxon>Heterodera</taxon>
    </lineage>
</organism>